<evidence type="ECO:0000313" key="3">
    <source>
        <dbReference type="Proteomes" id="UP000319004"/>
    </source>
</evidence>
<dbReference type="Gene3D" id="3.30.70.1290">
    <property type="entry name" value="Transposase IS200-like"/>
    <property type="match status" value="1"/>
</dbReference>
<dbReference type="SMART" id="SM01321">
    <property type="entry name" value="Y1_Tnp"/>
    <property type="match status" value="1"/>
</dbReference>
<dbReference type="NCBIfam" id="NF033573">
    <property type="entry name" value="transpos_IS200"/>
    <property type="match status" value="1"/>
</dbReference>
<dbReference type="PANTHER" id="PTHR33360:SF2">
    <property type="entry name" value="TRANSPOSASE FOR INSERTION SEQUENCE ELEMENT IS200"/>
    <property type="match status" value="1"/>
</dbReference>
<dbReference type="GO" id="GO:0006313">
    <property type="term" value="P:DNA transposition"/>
    <property type="evidence" value="ECO:0007669"/>
    <property type="project" value="InterPro"/>
</dbReference>
<dbReference type="AlphaFoldDB" id="A0A518I209"/>
<dbReference type="GO" id="GO:0003677">
    <property type="term" value="F:DNA binding"/>
    <property type="evidence" value="ECO:0007669"/>
    <property type="project" value="InterPro"/>
</dbReference>
<evidence type="ECO:0000259" key="1">
    <source>
        <dbReference type="SMART" id="SM01321"/>
    </source>
</evidence>
<organism evidence="2 3">
    <name type="scientific">Stieleria neptunia</name>
    <dbReference type="NCBI Taxonomy" id="2527979"/>
    <lineage>
        <taxon>Bacteria</taxon>
        <taxon>Pseudomonadati</taxon>
        <taxon>Planctomycetota</taxon>
        <taxon>Planctomycetia</taxon>
        <taxon>Pirellulales</taxon>
        <taxon>Pirellulaceae</taxon>
        <taxon>Stieleria</taxon>
    </lineage>
</organism>
<feature type="domain" description="Transposase IS200-like" evidence="1">
    <location>
        <begin position="4"/>
        <end position="117"/>
    </location>
</feature>
<sequence>MSTFHSIHLHVTFSTKYRMKWIHRSWEERLYEYLGGTLRGLNLAPQGIGGVEDHVHLLIGFKPSRAISDTMRELKKASSAWVHSDVGMKDFAWQEGYAVFSVSVTERSKVKGYIARQREHHRKRTFQEELMEMLDRAGVQYDPKYLT</sequence>
<protein>
    <submittedName>
        <fullName evidence="2">Transposase IS200 like protein</fullName>
    </submittedName>
</protein>
<evidence type="ECO:0000313" key="2">
    <source>
        <dbReference type="EMBL" id="QDV47139.1"/>
    </source>
</evidence>
<dbReference type="SUPFAM" id="SSF143422">
    <property type="entry name" value="Transposase IS200-like"/>
    <property type="match status" value="1"/>
</dbReference>
<accession>A0A518I209</accession>
<dbReference type="InterPro" id="IPR036515">
    <property type="entry name" value="Transposase_17_sf"/>
</dbReference>
<dbReference type="PANTHER" id="PTHR33360">
    <property type="entry name" value="TRANSPOSASE FOR INSERTION SEQUENCE ELEMENT IS200"/>
    <property type="match status" value="1"/>
</dbReference>
<name>A0A518I209_9BACT</name>
<reference evidence="2 3" key="1">
    <citation type="submission" date="2019-03" db="EMBL/GenBank/DDBJ databases">
        <title>Deep-cultivation of Planctomycetes and their phenomic and genomic characterization uncovers novel biology.</title>
        <authorList>
            <person name="Wiegand S."/>
            <person name="Jogler M."/>
            <person name="Boedeker C."/>
            <person name="Pinto D."/>
            <person name="Vollmers J."/>
            <person name="Rivas-Marin E."/>
            <person name="Kohn T."/>
            <person name="Peeters S.H."/>
            <person name="Heuer A."/>
            <person name="Rast P."/>
            <person name="Oberbeckmann S."/>
            <person name="Bunk B."/>
            <person name="Jeske O."/>
            <person name="Meyerdierks A."/>
            <person name="Storesund J.E."/>
            <person name="Kallscheuer N."/>
            <person name="Luecker S."/>
            <person name="Lage O.M."/>
            <person name="Pohl T."/>
            <person name="Merkel B.J."/>
            <person name="Hornburger P."/>
            <person name="Mueller R.-W."/>
            <person name="Bruemmer F."/>
            <person name="Labrenz M."/>
            <person name="Spormann A.M."/>
            <person name="Op den Camp H."/>
            <person name="Overmann J."/>
            <person name="Amann R."/>
            <person name="Jetten M.S.M."/>
            <person name="Mascher T."/>
            <person name="Medema M.H."/>
            <person name="Devos D.P."/>
            <person name="Kaster A.-K."/>
            <person name="Ovreas L."/>
            <person name="Rohde M."/>
            <person name="Galperin M.Y."/>
            <person name="Jogler C."/>
        </authorList>
    </citation>
    <scope>NUCLEOTIDE SEQUENCE [LARGE SCALE GENOMIC DNA]</scope>
    <source>
        <strain evidence="2 3">Enr13</strain>
    </source>
</reference>
<dbReference type="RefSeq" id="WP_145391222.1">
    <property type="nucleotide sequence ID" value="NZ_CP037423.1"/>
</dbReference>
<dbReference type="GO" id="GO:0004803">
    <property type="term" value="F:transposase activity"/>
    <property type="evidence" value="ECO:0007669"/>
    <property type="project" value="InterPro"/>
</dbReference>
<dbReference type="Pfam" id="PF01797">
    <property type="entry name" value="Y1_Tnp"/>
    <property type="match status" value="1"/>
</dbReference>
<dbReference type="InterPro" id="IPR002686">
    <property type="entry name" value="Transposase_17"/>
</dbReference>
<keyword evidence="3" id="KW-1185">Reference proteome</keyword>
<dbReference type="OrthoDB" id="9798161at2"/>
<dbReference type="KEGG" id="snep:Enr13x_70480"/>
<proteinExistence type="predicted"/>
<dbReference type="EMBL" id="CP037423">
    <property type="protein sequence ID" value="QDV47139.1"/>
    <property type="molecule type" value="Genomic_DNA"/>
</dbReference>
<gene>
    <name evidence="2" type="ORF">Enr13x_70480</name>
</gene>
<dbReference type="Proteomes" id="UP000319004">
    <property type="component" value="Chromosome"/>
</dbReference>